<reference evidence="10 11" key="3">
    <citation type="journal article" date="2014" name="J. Ind. Microbiol. Biotechnol.">
        <title>Genome mining of the Streptomyces avermitilis genome and development of genome-minimized hosts for heterologous expression of biosynthetic gene clusters.</title>
        <authorList>
            <person name="Ikeda H."/>
            <person name="Shin-ya K."/>
            <person name="Omura S."/>
        </authorList>
    </citation>
    <scope>NUCLEOTIDE SEQUENCE [LARGE SCALE GENOMIC DNA]</scope>
    <source>
        <strain evidence="11">ATCC 31267 / DSM 46492 / JCM 5070 / NBRC 14893 / NCIMB 12804 / NRRL 8165 / MA-4680</strain>
    </source>
</reference>
<dbReference type="EMBL" id="BA000030">
    <property type="protein sequence ID" value="BAC69446.1"/>
    <property type="molecule type" value="Genomic_DNA"/>
</dbReference>
<dbReference type="GO" id="GO:0005886">
    <property type="term" value="C:plasma membrane"/>
    <property type="evidence" value="ECO:0007669"/>
    <property type="project" value="UniProtKB-SubCell"/>
</dbReference>
<feature type="transmembrane region" description="Helical" evidence="8">
    <location>
        <begin position="23"/>
        <end position="45"/>
    </location>
</feature>
<dbReference type="CDD" id="cd06261">
    <property type="entry name" value="TM_PBP2"/>
    <property type="match status" value="1"/>
</dbReference>
<dbReference type="PANTHER" id="PTHR43848">
    <property type="entry name" value="PUTRESCINE TRANSPORT SYSTEM PERMEASE PROTEIN POTI"/>
    <property type="match status" value="1"/>
</dbReference>
<evidence type="ECO:0000256" key="3">
    <source>
        <dbReference type="ARBA" id="ARBA00022448"/>
    </source>
</evidence>
<evidence type="ECO:0000256" key="2">
    <source>
        <dbReference type="ARBA" id="ARBA00007069"/>
    </source>
</evidence>
<name>Q82MC5_STRAW</name>
<dbReference type="HOGENOM" id="CLU_016047_3_0_11"/>
<dbReference type="Proteomes" id="UP000000428">
    <property type="component" value="Chromosome"/>
</dbReference>
<dbReference type="PANTHER" id="PTHR43848:SF2">
    <property type="entry name" value="PUTRESCINE TRANSPORT SYSTEM PERMEASE PROTEIN POTI"/>
    <property type="match status" value="1"/>
</dbReference>
<dbReference type="InterPro" id="IPR000515">
    <property type="entry name" value="MetI-like"/>
</dbReference>
<gene>
    <name evidence="10" type="primary">potC1</name>
    <name evidence="10" type="ORF">SAVERM_1735</name>
</gene>
<evidence type="ECO:0000313" key="10">
    <source>
        <dbReference type="EMBL" id="BAC69446.1"/>
    </source>
</evidence>
<dbReference type="InterPro" id="IPR051789">
    <property type="entry name" value="Bact_Polyamine_Transport"/>
</dbReference>
<feature type="transmembrane region" description="Helical" evidence="8">
    <location>
        <begin position="117"/>
        <end position="138"/>
    </location>
</feature>
<evidence type="ECO:0000259" key="9">
    <source>
        <dbReference type="PROSITE" id="PS50928"/>
    </source>
</evidence>
<evidence type="ECO:0000256" key="4">
    <source>
        <dbReference type="ARBA" id="ARBA00022475"/>
    </source>
</evidence>
<organism evidence="10 11">
    <name type="scientific">Streptomyces avermitilis (strain ATCC 31267 / DSM 46492 / JCM 5070 / NBRC 14893 / NCIMB 12804 / NRRL 8165 / MA-4680)</name>
    <dbReference type="NCBI Taxonomy" id="227882"/>
    <lineage>
        <taxon>Bacteria</taxon>
        <taxon>Bacillati</taxon>
        <taxon>Actinomycetota</taxon>
        <taxon>Actinomycetes</taxon>
        <taxon>Kitasatosporales</taxon>
        <taxon>Streptomycetaceae</taxon>
        <taxon>Streptomyces</taxon>
    </lineage>
</organism>
<evidence type="ECO:0000256" key="6">
    <source>
        <dbReference type="ARBA" id="ARBA00022989"/>
    </source>
</evidence>
<proteinExistence type="inferred from homology"/>
<keyword evidence="6 8" id="KW-1133">Transmembrane helix</keyword>
<feature type="transmembrane region" description="Helical" evidence="8">
    <location>
        <begin position="150"/>
        <end position="174"/>
    </location>
</feature>
<comment type="similarity">
    <text evidence="2">Belongs to the binding-protein-dependent transport system permease family. CysTW subfamily.</text>
</comment>
<keyword evidence="7 8" id="KW-0472">Membrane</keyword>
<evidence type="ECO:0000313" key="11">
    <source>
        <dbReference type="Proteomes" id="UP000000428"/>
    </source>
</evidence>
<feature type="transmembrane region" description="Helical" evidence="8">
    <location>
        <begin position="253"/>
        <end position="272"/>
    </location>
</feature>
<comment type="subcellular location">
    <subcellularLocation>
        <location evidence="1 8">Cell membrane</location>
        <topology evidence="1 8">Multi-pass membrane protein</topology>
    </subcellularLocation>
</comment>
<evidence type="ECO:0000256" key="7">
    <source>
        <dbReference type="ARBA" id="ARBA00023136"/>
    </source>
</evidence>
<sequence length="285" mass="29993">MRSAASDQPVRSPAVQLSRSARIALRVAAGCGFAAIYVPLALVLVNSFNSDRSASWPPSGLTLHWWSVAWGSEGARAALWVSVKAGLGATAIALLLGTLIAFAVARHRFFGRDAISFVVVLPIALPGIVTGIALNSAFSTVLEPLGVGLGMFTVVVGHATFCIVVVFNNVVARLRRTSGSYEEAAMDLGANTFRAFADVTFPLVRSALLAGGLLAFALSFDEIVVTTFTAGPGIETLPIWIFNNMTRPQQAPVVNVVAAVLVLLSVLPIYVAQRLSADTATESRI</sequence>
<evidence type="ECO:0000256" key="5">
    <source>
        <dbReference type="ARBA" id="ARBA00022692"/>
    </source>
</evidence>
<keyword evidence="3 8" id="KW-0813">Transport</keyword>
<dbReference type="Gene3D" id="1.10.3720.10">
    <property type="entry name" value="MetI-like"/>
    <property type="match status" value="1"/>
</dbReference>
<accession>Q82MC5</accession>
<dbReference type="Pfam" id="PF00528">
    <property type="entry name" value="BPD_transp_1"/>
    <property type="match status" value="1"/>
</dbReference>
<dbReference type="SUPFAM" id="SSF161098">
    <property type="entry name" value="MetI-like"/>
    <property type="match status" value="1"/>
</dbReference>
<keyword evidence="11" id="KW-1185">Reference proteome</keyword>
<reference evidence="10 11" key="2">
    <citation type="journal article" date="2003" name="Nat. Biotechnol.">
        <title>Complete genome sequence and comparative analysis of the industrial microorganism Streptomyces avermitilis.</title>
        <authorList>
            <person name="Ikeda H."/>
            <person name="Ishikawa J."/>
            <person name="Hanamoto A."/>
            <person name="Shinose M."/>
            <person name="Kikuchi H."/>
            <person name="Shiba T."/>
            <person name="Sakaki Y."/>
            <person name="Hattori M."/>
            <person name="Omura S."/>
        </authorList>
    </citation>
    <scope>NUCLEOTIDE SEQUENCE [LARGE SCALE GENOMIC DNA]</scope>
    <source>
        <strain evidence="11">ATCC 31267 / DSM 46492 / JCM 5070 / NBRC 14893 / NCIMB 12804 / NRRL 8165 / MA-4680</strain>
    </source>
</reference>
<evidence type="ECO:0000256" key="8">
    <source>
        <dbReference type="RuleBase" id="RU363032"/>
    </source>
</evidence>
<dbReference type="KEGG" id="sma:SAVERM_1735"/>
<dbReference type="AlphaFoldDB" id="Q82MC5"/>
<keyword evidence="4" id="KW-1003">Cell membrane</keyword>
<reference evidence="10 11" key="1">
    <citation type="journal article" date="2001" name="Proc. Natl. Acad. Sci. U.S.A.">
        <title>Genome sequence of an industrial microorganism Streptomyces avermitilis: deducing the ability of producing secondary metabolites.</title>
        <authorList>
            <person name="Omura S."/>
            <person name="Ikeda H."/>
            <person name="Ishikawa J."/>
            <person name="Hanamoto A."/>
            <person name="Takahashi C."/>
            <person name="Shinose M."/>
            <person name="Takahashi Y."/>
            <person name="Horikawa H."/>
            <person name="Nakazawa H."/>
            <person name="Osonoe T."/>
            <person name="Kikuchi H."/>
            <person name="Shiba T."/>
            <person name="Sakaki Y."/>
            <person name="Hattori M."/>
        </authorList>
    </citation>
    <scope>NUCLEOTIDE SEQUENCE [LARGE SCALE GENOMIC DNA]</scope>
    <source>
        <strain evidence="11">ATCC 31267 / DSM 46492 / JCM 5070 / NBRC 14893 / NCIMB 12804 / NRRL 8165 / MA-4680</strain>
    </source>
</reference>
<protein>
    <submittedName>
        <fullName evidence="10">Polyamine ABC transporter permease protein</fullName>
    </submittedName>
</protein>
<dbReference type="GO" id="GO:0055085">
    <property type="term" value="P:transmembrane transport"/>
    <property type="evidence" value="ECO:0007669"/>
    <property type="project" value="InterPro"/>
</dbReference>
<dbReference type="eggNOG" id="COG1177">
    <property type="taxonomic scope" value="Bacteria"/>
</dbReference>
<dbReference type="InterPro" id="IPR035906">
    <property type="entry name" value="MetI-like_sf"/>
</dbReference>
<feature type="domain" description="ABC transmembrane type-1" evidence="9">
    <location>
        <begin position="79"/>
        <end position="272"/>
    </location>
</feature>
<keyword evidence="5 8" id="KW-0812">Transmembrane</keyword>
<evidence type="ECO:0000256" key="1">
    <source>
        <dbReference type="ARBA" id="ARBA00004651"/>
    </source>
</evidence>
<feature type="transmembrane region" description="Helical" evidence="8">
    <location>
        <begin position="85"/>
        <end position="105"/>
    </location>
</feature>
<dbReference type="PROSITE" id="PS50928">
    <property type="entry name" value="ABC_TM1"/>
    <property type="match status" value="1"/>
</dbReference>